<feature type="transmembrane region" description="Helical" evidence="6">
    <location>
        <begin position="1403"/>
        <end position="1428"/>
    </location>
</feature>
<dbReference type="InterPro" id="IPR000172">
    <property type="entry name" value="GMC_OxRdtase_N"/>
</dbReference>
<keyword evidence="3" id="KW-0285">Flavoprotein</keyword>
<keyword evidence="6" id="KW-0812">Transmembrane</keyword>
<feature type="transmembrane region" description="Helical" evidence="6">
    <location>
        <begin position="1191"/>
        <end position="1210"/>
    </location>
</feature>
<comment type="caution">
    <text evidence="8">The sequence shown here is derived from an EMBL/GenBank/DDBJ whole genome shotgun (WGS) entry which is preliminary data.</text>
</comment>
<dbReference type="GO" id="GO:0016614">
    <property type="term" value="F:oxidoreductase activity, acting on CH-OH group of donors"/>
    <property type="evidence" value="ECO:0007669"/>
    <property type="project" value="InterPro"/>
</dbReference>
<dbReference type="Proteomes" id="UP000531561">
    <property type="component" value="Unassembled WGS sequence"/>
</dbReference>
<protein>
    <submittedName>
        <fullName evidence="8">Putative gmc oxidoreductase protein</fullName>
    </submittedName>
</protein>
<dbReference type="InterPro" id="IPR049326">
    <property type="entry name" value="Rhodopsin_dom_fungi"/>
</dbReference>
<feature type="domain" description="Glucose-methanol-choline oxidoreductase N-terminal" evidence="7">
    <location>
        <begin position="268"/>
        <end position="282"/>
    </location>
</feature>
<feature type="transmembrane region" description="Helical" evidence="6">
    <location>
        <begin position="1293"/>
        <end position="1312"/>
    </location>
</feature>
<dbReference type="Gene3D" id="3.50.50.60">
    <property type="entry name" value="FAD/NAD(P)-binding domain"/>
    <property type="match status" value="1"/>
</dbReference>
<evidence type="ECO:0000256" key="1">
    <source>
        <dbReference type="ARBA" id="ARBA00001974"/>
    </source>
</evidence>
<evidence type="ECO:0000313" key="9">
    <source>
        <dbReference type="Proteomes" id="UP000531561"/>
    </source>
</evidence>
<dbReference type="GO" id="GO:0050660">
    <property type="term" value="F:flavin adenine dinucleotide binding"/>
    <property type="evidence" value="ECO:0007669"/>
    <property type="project" value="InterPro"/>
</dbReference>
<feature type="region of interest" description="Disordered" evidence="5">
    <location>
        <begin position="370"/>
        <end position="389"/>
    </location>
</feature>
<keyword evidence="4" id="KW-0274">FAD</keyword>
<dbReference type="EMBL" id="JABFCT010000010">
    <property type="protein sequence ID" value="KAF5872398.1"/>
    <property type="molecule type" value="Genomic_DNA"/>
</dbReference>
<dbReference type="PANTHER" id="PTHR11552">
    <property type="entry name" value="GLUCOSE-METHANOL-CHOLINE GMC OXIDOREDUCTASE"/>
    <property type="match status" value="1"/>
</dbReference>
<accession>A0A8H6ARV9</accession>
<dbReference type="OrthoDB" id="269227at2759"/>
<feature type="region of interest" description="Disordered" evidence="5">
    <location>
        <begin position="1458"/>
        <end position="1488"/>
    </location>
</feature>
<dbReference type="InterPro" id="IPR012132">
    <property type="entry name" value="GMC_OxRdtase"/>
</dbReference>
<evidence type="ECO:0000256" key="2">
    <source>
        <dbReference type="ARBA" id="ARBA00010790"/>
    </source>
</evidence>
<dbReference type="Gene3D" id="2.40.70.10">
    <property type="entry name" value="Acid Proteases"/>
    <property type="match status" value="1"/>
</dbReference>
<sequence>MVVTVKPEGTEYDYIICGGGTSGAVVAARLAEDPNNSVLVIEAGEHNSLLENTIMVGGWSQNFDTEADWNISTEPNSGINNRQIKASRGRFLGGSSGVNGTLCIRGTPQDYDDWEMPGWSGEEVFGYMKKAENFHNKDWFEANDSVHGHDGLLDVEPHDLAPISNMILDSMADQGLPLHPDMFSTGETPNGCGHAPRTVYKGDRTTSANYFTKKGPNLAIKTSTIVDKVILESHAFPHELKAAAVKVIEKDGTEKEIRARREIIISGGAYCSPTILMRSGIGAKSELESHGIDCQIDLPGVGKNLMDHMIVFMFYETTKPNVTNDYLLYRPNALGEAYRQWKEEKRGPLSTFPFGAFAYSRLDERLASEPAWTSAPRRPGRDPMGLTKSQPNVEFFTTECYGGPKQYSQFPDGEKSHAFSIIAELFAPKSRGTVTLKSKDPKDNPVVDHNYLSDDLDIVVLSEACRYANEIIMKGKGTKDIVEGSWPKDLTHHAYTSREQWVPYIKDNATTCYHPGGTVKMGKASDPMAVLDEELRVRGVRNLRVADTSVMPLLNQGHTQMPAYAIGEKAADLIRGVEDLDLAALNNLLDSFICGNEVGFHLSTILLLISFTSFTIATLPPLHYTITRRGGSFPAPDTANLTFLQSTLADINARFTNSERILKGNKVVRVPKKWHDGQITNTTNSKPRSGTYLQPGTTLLGEVGNSETWFTSLKIGEPSQNVDLDLNMLTADFAIISTPSGKGSFYLEERSGTYSVSNENEEGKGINFPGCRCGKDVVGLPLGFDMFAGLKGERYIPVNFAHCRPQKQWVGSLGKSGASLGLAVGEGLGQVGGWKGGLLEQIVKSGVVDAEVWSLMLINGYEGVLSVGGSSVEAVREVEGMIEKELKRLEAGEASDFRPQNDELNRPDVYDVQPGNNEFKKMDGLGMQPEDDEIKRDSELGLMKRDEIPLDNNDLAQKSNDESVWEWSKVRGADGWWEILMKGIWVDGNKVIQNQPVVLDLNTPYIIGPPHLVRNLYSSISGSRQLSPPYDQFHAYPCFNPPHLLVEFGNLRVKVLDGKGDEGGFSPGGRFSLGRMERGSGYCVGIVVEGRFGNMDSQSGVLGNGGVDGNGMEDMWIFGEPLFRDVQVAFDCFSISATVLLKRYNVNSFRQLNCTRARVEIELLEGPALTPPPGVTSNFDNPYSLRPAADAVKIVTTILATLAIFIRVYTKWRIIRECGYIVFNVTTGFDPNVFGRHQWDIRLKDYQIFLYGTYITSISFGLAIMSIKISILLQYIRLFTAGTRDLMFWSCHALMWITIVFYTILLFMTIFICTPIPKFWNVLDTTGHCLDVNYLFLATGTANTITDFLIILLPQPIIWKLQMSFKEHVGVSAVFSTGLLACIASMARLFVSLKLLKNPDASWYTSIMCIPSYVELGAGIITSCLPTLPKFFKTMSQIPRVSRMCNFVSSLSKSSKSSAESIESERSSNSLWNQHRRMPSGPRGERRGTESYDVLEEWEGHNATFSTVSLGNTATATGMRNGGENLEMKHVDEERGILRSVQISIVRQGPLSGEGRAAPMV</sequence>
<comment type="similarity">
    <text evidence="2">Belongs to the GMC oxidoreductase family.</text>
</comment>
<name>A0A8H6ARV9_9HELO</name>
<dbReference type="InterPro" id="IPR036188">
    <property type="entry name" value="FAD/NAD-bd_sf"/>
</dbReference>
<dbReference type="PROSITE" id="PS00624">
    <property type="entry name" value="GMC_OXRED_2"/>
    <property type="match status" value="1"/>
</dbReference>
<evidence type="ECO:0000259" key="7">
    <source>
        <dbReference type="PROSITE" id="PS00624"/>
    </source>
</evidence>
<evidence type="ECO:0000256" key="4">
    <source>
        <dbReference type="ARBA" id="ARBA00022827"/>
    </source>
</evidence>
<dbReference type="SUPFAM" id="SSF54373">
    <property type="entry name" value="FAD-linked reductases, C-terminal domain"/>
    <property type="match status" value="1"/>
</dbReference>
<dbReference type="SUPFAM" id="SSF51905">
    <property type="entry name" value="FAD/NAD(P)-binding domain"/>
    <property type="match status" value="1"/>
</dbReference>
<dbReference type="Gene3D" id="3.30.560.10">
    <property type="entry name" value="Glucose Oxidase, domain 3"/>
    <property type="match status" value="1"/>
</dbReference>
<keyword evidence="9" id="KW-1185">Reference proteome</keyword>
<comment type="cofactor">
    <cofactor evidence="1">
        <name>FAD</name>
        <dbReference type="ChEBI" id="CHEBI:57692"/>
    </cofactor>
</comment>
<feature type="transmembrane region" description="Helical" evidence="6">
    <location>
        <begin position="1373"/>
        <end position="1391"/>
    </location>
</feature>
<reference evidence="8 9" key="1">
    <citation type="journal article" date="2020" name="Phytopathology">
        <title>A high-quality genome resource of Botrytis fragariae, a new and rapidly spreading fungal pathogen causing strawberry gray mold in the U.S.A.</title>
        <authorList>
            <person name="Wu Y."/>
            <person name="Saski C.A."/>
            <person name="Schnabel G."/>
            <person name="Xiao S."/>
            <person name="Hu M."/>
        </authorList>
    </citation>
    <scope>NUCLEOTIDE SEQUENCE [LARGE SCALE GENOMIC DNA]</scope>
    <source>
        <strain evidence="8 9">BVB16</strain>
    </source>
</reference>
<feature type="transmembrane region" description="Helical" evidence="6">
    <location>
        <begin position="1248"/>
        <end position="1273"/>
    </location>
</feature>
<dbReference type="GeneID" id="59259826"/>
<organism evidence="8 9">
    <name type="scientific">Botrytis fragariae</name>
    <dbReference type="NCBI Taxonomy" id="1964551"/>
    <lineage>
        <taxon>Eukaryota</taxon>
        <taxon>Fungi</taxon>
        <taxon>Dikarya</taxon>
        <taxon>Ascomycota</taxon>
        <taxon>Pezizomycotina</taxon>
        <taxon>Leotiomycetes</taxon>
        <taxon>Helotiales</taxon>
        <taxon>Sclerotiniaceae</taxon>
        <taxon>Botrytis</taxon>
    </lineage>
</organism>
<keyword evidence="6" id="KW-1133">Transmembrane helix</keyword>
<dbReference type="InterPro" id="IPR007867">
    <property type="entry name" value="GMC_OxRtase_C"/>
</dbReference>
<dbReference type="PANTHER" id="PTHR11552:SF147">
    <property type="entry name" value="CHOLINE DEHYDROGENASE, MITOCHONDRIAL"/>
    <property type="match status" value="1"/>
</dbReference>
<dbReference type="SUPFAM" id="SSF50630">
    <property type="entry name" value="Acid proteases"/>
    <property type="match status" value="1"/>
</dbReference>
<evidence type="ECO:0000256" key="3">
    <source>
        <dbReference type="ARBA" id="ARBA00022630"/>
    </source>
</evidence>
<dbReference type="Pfam" id="PF20684">
    <property type="entry name" value="Fung_rhodopsin"/>
    <property type="match status" value="1"/>
</dbReference>
<dbReference type="Pfam" id="PF05199">
    <property type="entry name" value="GMC_oxred_C"/>
    <property type="match status" value="1"/>
</dbReference>
<gene>
    <name evidence="8" type="ORF">Bfra_005757</name>
</gene>
<evidence type="ECO:0000256" key="5">
    <source>
        <dbReference type="SAM" id="MobiDB-lite"/>
    </source>
</evidence>
<evidence type="ECO:0000313" key="8">
    <source>
        <dbReference type="EMBL" id="KAF5872398.1"/>
    </source>
</evidence>
<dbReference type="RefSeq" id="XP_037191344.1">
    <property type="nucleotide sequence ID" value="XM_037336134.1"/>
</dbReference>
<keyword evidence="6" id="KW-0472">Membrane</keyword>
<proteinExistence type="inferred from homology"/>
<dbReference type="Pfam" id="PF00732">
    <property type="entry name" value="GMC_oxred_N"/>
    <property type="match status" value="1"/>
</dbReference>
<dbReference type="InterPro" id="IPR021109">
    <property type="entry name" value="Peptidase_aspartic_dom_sf"/>
</dbReference>
<evidence type="ECO:0000256" key="6">
    <source>
        <dbReference type="SAM" id="Phobius"/>
    </source>
</evidence>
<feature type="transmembrane region" description="Helical" evidence="6">
    <location>
        <begin position="1332"/>
        <end position="1353"/>
    </location>
</feature>